<sequence>MPRPTHAGATYLPALDGLRALAVCFVVLYHLHVPGFSSGLLGVGVFFTLSGFLITSLLLATREHTGGFALQRFWLARLRRLVPAVVLVLGTSLVAASVVAPDKVAKYSWQALSALFYVNNWYNIGSADSYFDRFGGPGPFDHLWSLSIEEQFYLLWPLLLAALLAVLKKRIWVTLAILALAIGSFLLLNGIAHPGFDNTRAYEGTDTRAGGLLLGAALAFWWPARARTVGHNARCTLDVLALGGLALIGYLIATTPDGDISLYRSGIVLLTLATMAVLMATVVPETLVATVLALPPLRWIGERSYGIYLWHMPVIAFLPAAFRSEKPVATASVVIITTLVLSAVSWRYVEDPIRRFGFRKAFTTPRDPEDTLMNHFLAWLIALTTRFTDRLTVLQERMDARRRADAESVASPAPEGTTDAPETTGPNTPPDAAAPDEAPHLEVPHLEATGSDDSTDGVSDTAPADGARTVPMQTVADTDTEVTAAVDAEAASENASEAEVLPSDLLPADDDLPAEVEAALDARSPRTSPTSPAAPAGDESTGTDTDTSTEVFDDDTDTSRIPVAAGPHGPAHPPHSAHGPGQGSRGQSTPSPTLRRRRRPQLLASIVLVAALAIGGLIALGSLDADTPGELDTAALAEDLPPTSTTAPAGPTLPVTERRTDCSTVVHVGDSTSIGMNSADTLPDPIDRITGRYKAVGAKTVITDIAGARSSLETVNGEPNAVTSIEGQLARGVRGCWVMAMGINDTANVEVGGPGPVDMRIDRLLAPLKGQPVLWPTVITSPLNENPAYDNRAMQQFDKALLRACKRYPNLRLYDWAAEAQPGWFSDGIHYTPAGYTERAYRFSIALATVFPAEDAPPRGCLLRSSDVTAVPPSPTRPAPGPSTPAPVNAGQAAPAPDRPVSAQG</sequence>
<keyword evidence="3 11" id="KW-0808">Transferase</keyword>
<feature type="compositionally biased region" description="Pro residues" evidence="8">
    <location>
        <begin position="872"/>
        <end position="885"/>
    </location>
</feature>
<evidence type="ECO:0000256" key="9">
    <source>
        <dbReference type="SAM" id="Phobius"/>
    </source>
</evidence>
<keyword evidence="12" id="KW-1185">Reference proteome</keyword>
<dbReference type="Pfam" id="PF01757">
    <property type="entry name" value="Acyl_transf_3"/>
    <property type="match status" value="1"/>
</dbReference>
<keyword evidence="4 9" id="KW-0812">Transmembrane</keyword>
<comment type="subcellular location">
    <subcellularLocation>
        <location evidence="1">Cell membrane</location>
        <topology evidence="1">Multi-pass membrane protein</topology>
    </subcellularLocation>
</comment>
<evidence type="ECO:0000256" key="7">
    <source>
        <dbReference type="ARBA" id="ARBA00023315"/>
    </source>
</evidence>
<feature type="transmembrane region" description="Helical" evidence="9">
    <location>
        <begin position="328"/>
        <end position="349"/>
    </location>
</feature>
<feature type="compositionally biased region" description="Low complexity" evidence="8">
    <location>
        <begin position="640"/>
        <end position="654"/>
    </location>
</feature>
<dbReference type="GO" id="GO:0005886">
    <property type="term" value="C:plasma membrane"/>
    <property type="evidence" value="ECO:0007669"/>
    <property type="project" value="UniProtKB-SubCell"/>
</dbReference>
<evidence type="ECO:0000256" key="3">
    <source>
        <dbReference type="ARBA" id="ARBA00022679"/>
    </source>
</evidence>
<feature type="transmembrane region" description="Helical" evidence="9">
    <location>
        <begin position="172"/>
        <end position="192"/>
    </location>
</feature>
<dbReference type="GO" id="GO:0009103">
    <property type="term" value="P:lipopolysaccharide biosynthetic process"/>
    <property type="evidence" value="ECO:0007669"/>
    <property type="project" value="TreeGrafter"/>
</dbReference>
<dbReference type="EMBL" id="JAADZU010000004">
    <property type="protein sequence ID" value="NDK88427.1"/>
    <property type="molecule type" value="Genomic_DNA"/>
</dbReference>
<feature type="transmembrane region" description="Helical" evidence="9">
    <location>
        <begin position="236"/>
        <end position="255"/>
    </location>
</feature>
<dbReference type="InterPro" id="IPR036514">
    <property type="entry name" value="SGNH_hydro_sf"/>
</dbReference>
<dbReference type="Gene3D" id="3.40.50.1110">
    <property type="entry name" value="SGNH hydrolase"/>
    <property type="match status" value="1"/>
</dbReference>
<feature type="compositionally biased region" description="Low complexity" evidence="8">
    <location>
        <begin position="489"/>
        <end position="506"/>
    </location>
</feature>
<evidence type="ECO:0000313" key="11">
    <source>
        <dbReference type="EMBL" id="NDK88427.1"/>
    </source>
</evidence>
<evidence type="ECO:0000256" key="4">
    <source>
        <dbReference type="ARBA" id="ARBA00022692"/>
    </source>
</evidence>
<keyword evidence="2" id="KW-1003">Cell membrane</keyword>
<name>A0A7K3LLM6_9ACTN</name>
<evidence type="ECO:0000256" key="1">
    <source>
        <dbReference type="ARBA" id="ARBA00004651"/>
    </source>
</evidence>
<feature type="transmembrane region" description="Helical" evidence="9">
    <location>
        <begin position="81"/>
        <end position="100"/>
    </location>
</feature>
<feature type="transmembrane region" description="Helical" evidence="9">
    <location>
        <begin position="38"/>
        <end position="60"/>
    </location>
</feature>
<comment type="caution">
    <text evidence="11">The sequence shown here is derived from an EMBL/GenBank/DDBJ whole genome shotgun (WGS) entry which is preliminary data.</text>
</comment>
<keyword evidence="6 9" id="KW-0472">Membrane</keyword>
<dbReference type="InterPro" id="IPR002656">
    <property type="entry name" value="Acyl_transf_3_dom"/>
</dbReference>
<keyword evidence="7 11" id="KW-0012">Acyltransferase</keyword>
<dbReference type="SUPFAM" id="SSF52266">
    <property type="entry name" value="SGNH hydrolase"/>
    <property type="match status" value="1"/>
</dbReference>
<feature type="transmembrane region" description="Helical" evidence="9">
    <location>
        <begin position="207"/>
        <end position="224"/>
    </location>
</feature>
<dbReference type="AlphaFoldDB" id="A0A7K3LLM6"/>
<proteinExistence type="predicted"/>
<evidence type="ECO:0000256" key="5">
    <source>
        <dbReference type="ARBA" id="ARBA00022989"/>
    </source>
</evidence>
<reference evidence="11 12" key="1">
    <citation type="submission" date="2020-01" db="EMBL/GenBank/DDBJ databases">
        <title>Investigation of new actinobacteria for the biodesulphurisation of diesel fuel.</title>
        <authorList>
            <person name="Athi Narayanan S.M."/>
        </authorList>
    </citation>
    <scope>NUCLEOTIDE SEQUENCE [LARGE SCALE GENOMIC DNA]</scope>
    <source>
        <strain evidence="11 12">213E</strain>
    </source>
</reference>
<dbReference type="PANTHER" id="PTHR23028:SF53">
    <property type="entry name" value="ACYL_TRANSF_3 DOMAIN-CONTAINING PROTEIN"/>
    <property type="match status" value="1"/>
</dbReference>
<evidence type="ECO:0000313" key="12">
    <source>
        <dbReference type="Proteomes" id="UP000466307"/>
    </source>
</evidence>
<dbReference type="InterPro" id="IPR050879">
    <property type="entry name" value="Acyltransferase_3"/>
</dbReference>
<organism evidence="11 12">
    <name type="scientific">Gordonia desulfuricans</name>
    <dbReference type="NCBI Taxonomy" id="89051"/>
    <lineage>
        <taxon>Bacteria</taxon>
        <taxon>Bacillati</taxon>
        <taxon>Actinomycetota</taxon>
        <taxon>Actinomycetes</taxon>
        <taxon>Mycobacteriales</taxon>
        <taxon>Gordoniaceae</taxon>
        <taxon>Gordonia</taxon>
    </lineage>
</organism>
<feature type="transmembrane region" description="Helical" evidence="9">
    <location>
        <begin position="12"/>
        <end position="32"/>
    </location>
</feature>
<protein>
    <submittedName>
        <fullName evidence="11">Acyltransferase family protein</fullName>
    </submittedName>
</protein>
<evidence type="ECO:0000256" key="8">
    <source>
        <dbReference type="SAM" id="MobiDB-lite"/>
    </source>
</evidence>
<dbReference type="PANTHER" id="PTHR23028">
    <property type="entry name" value="ACETYLTRANSFERASE"/>
    <property type="match status" value="1"/>
</dbReference>
<dbReference type="GO" id="GO:0016747">
    <property type="term" value="F:acyltransferase activity, transferring groups other than amino-acyl groups"/>
    <property type="evidence" value="ECO:0007669"/>
    <property type="project" value="InterPro"/>
</dbReference>
<feature type="region of interest" description="Disordered" evidence="8">
    <location>
        <begin position="489"/>
        <end position="596"/>
    </location>
</feature>
<feature type="transmembrane region" description="Helical" evidence="9">
    <location>
        <begin position="151"/>
        <end position="167"/>
    </location>
</feature>
<feature type="domain" description="Acyltransferase 3" evidence="10">
    <location>
        <begin position="13"/>
        <end position="346"/>
    </location>
</feature>
<accession>A0A7K3LLM6</accession>
<feature type="transmembrane region" description="Helical" evidence="9">
    <location>
        <begin position="602"/>
        <end position="623"/>
    </location>
</feature>
<evidence type="ECO:0000259" key="10">
    <source>
        <dbReference type="Pfam" id="PF01757"/>
    </source>
</evidence>
<keyword evidence="5 9" id="KW-1133">Transmembrane helix</keyword>
<evidence type="ECO:0000256" key="6">
    <source>
        <dbReference type="ARBA" id="ARBA00023136"/>
    </source>
</evidence>
<feature type="region of interest" description="Disordered" evidence="8">
    <location>
        <begin position="636"/>
        <end position="656"/>
    </location>
</feature>
<feature type="region of interest" description="Disordered" evidence="8">
    <location>
        <begin position="402"/>
        <end position="474"/>
    </location>
</feature>
<feature type="compositionally biased region" description="Low complexity" evidence="8">
    <location>
        <begin position="564"/>
        <end position="579"/>
    </location>
</feature>
<feature type="transmembrane region" description="Helical" evidence="9">
    <location>
        <begin position="267"/>
        <end position="293"/>
    </location>
</feature>
<evidence type="ECO:0000256" key="2">
    <source>
        <dbReference type="ARBA" id="ARBA00022475"/>
    </source>
</evidence>
<gene>
    <name evidence="11" type="ORF">GYA93_02355</name>
</gene>
<dbReference type="Proteomes" id="UP000466307">
    <property type="component" value="Unassembled WGS sequence"/>
</dbReference>
<feature type="transmembrane region" description="Helical" evidence="9">
    <location>
        <begin position="305"/>
        <end position="322"/>
    </location>
</feature>
<feature type="region of interest" description="Disordered" evidence="8">
    <location>
        <begin position="862"/>
        <end position="905"/>
    </location>
</feature>
<dbReference type="CDD" id="cd00229">
    <property type="entry name" value="SGNH_hydrolase"/>
    <property type="match status" value="1"/>
</dbReference>
<dbReference type="RefSeq" id="WP_083533756.1">
    <property type="nucleotide sequence ID" value="NZ_JAADZU010000004.1"/>
</dbReference>
<feature type="compositionally biased region" description="Low complexity" evidence="8">
    <location>
        <begin position="449"/>
        <end position="461"/>
    </location>
</feature>
<feature type="compositionally biased region" description="Low complexity" evidence="8">
    <location>
        <begin position="525"/>
        <end position="550"/>
    </location>
</feature>